<accession>A0A699JUP4</accession>
<dbReference type="EMBL" id="BKCJ010445103">
    <property type="protein sequence ID" value="GFA55724.1"/>
    <property type="molecule type" value="Genomic_DNA"/>
</dbReference>
<evidence type="ECO:0008006" key="4">
    <source>
        <dbReference type="Google" id="ProtNLM"/>
    </source>
</evidence>
<proteinExistence type="predicted"/>
<name>A0A699JUP4_TANCI</name>
<keyword evidence="1" id="KW-0175">Coiled coil</keyword>
<evidence type="ECO:0000256" key="1">
    <source>
        <dbReference type="SAM" id="Coils"/>
    </source>
</evidence>
<reference evidence="3" key="1">
    <citation type="journal article" date="2019" name="Sci. Rep.">
        <title>Draft genome of Tanacetum cinerariifolium, the natural source of mosquito coil.</title>
        <authorList>
            <person name="Yamashiro T."/>
            <person name="Shiraishi A."/>
            <person name="Satake H."/>
            <person name="Nakayama K."/>
        </authorList>
    </citation>
    <scope>NUCLEOTIDE SEQUENCE</scope>
</reference>
<dbReference type="AlphaFoldDB" id="A0A699JUP4"/>
<organism evidence="3">
    <name type="scientific">Tanacetum cinerariifolium</name>
    <name type="common">Dalmatian daisy</name>
    <name type="synonym">Chrysanthemum cinerariifolium</name>
    <dbReference type="NCBI Taxonomy" id="118510"/>
    <lineage>
        <taxon>Eukaryota</taxon>
        <taxon>Viridiplantae</taxon>
        <taxon>Streptophyta</taxon>
        <taxon>Embryophyta</taxon>
        <taxon>Tracheophyta</taxon>
        <taxon>Spermatophyta</taxon>
        <taxon>Magnoliopsida</taxon>
        <taxon>eudicotyledons</taxon>
        <taxon>Gunneridae</taxon>
        <taxon>Pentapetalae</taxon>
        <taxon>asterids</taxon>
        <taxon>campanulids</taxon>
        <taxon>Asterales</taxon>
        <taxon>Asteraceae</taxon>
        <taxon>Asteroideae</taxon>
        <taxon>Anthemideae</taxon>
        <taxon>Anthemidinae</taxon>
        <taxon>Tanacetum</taxon>
    </lineage>
</organism>
<comment type="caution">
    <text evidence="3">The sequence shown here is derived from an EMBL/GenBank/DDBJ whole genome shotgun (WGS) entry which is preliminary data.</text>
</comment>
<evidence type="ECO:0000313" key="3">
    <source>
        <dbReference type="EMBL" id="GFA55724.1"/>
    </source>
</evidence>
<feature type="compositionally biased region" description="Basic and acidic residues" evidence="2">
    <location>
        <begin position="369"/>
        <end position="388"/>
    </location>
</feature>
<gene>
    <name evidence="3" type="ORF">Tci_627696</name>
</gene>
<feature type="region of interest" description="Disordered" evidence="2">
    <location>
        <begin position="357"/>
        <end position="388"/>
    </location>
</feature>
<sequence length="388" mass="43231">MSTPTFADTYNRVAFLEKPAQSARFEQIIDFLKSKPIHYALTVNPIIYVSCVKQFWAMTKVKKVNNQEQIQALVDKKKAIFEGLARMGAMASAIICLADNKKFNFSKKEVEVYHNESEDEDHVPTPSSDPLSSGDDSFTLNELMVFCTNLQEQVLDLQEAKDAQAKEIVALKKKVTKLNKWRKLRFIGLRRLKKIGSGKRVKSLMEKDGLGAHEDASKQRRMIKEINQDDEVALDDDTQGRTNDDEMFRVDDLAGEEVVMDTTTGEHKEQIIEDVSTAESVTTAGDVVTTTVKVSAAPKTDVTEDDITMAQALAALKSTKPKVVVKEQEMSTTIQAAATTVTTAVLTPRDKGIVFHKQKESQMPTVSSSKDKGKAKMIEPKVPIKEKD</sequence>
<evidence type="ECO:0000256" key="2">
    <source>
        <dbReference type="SAM" id="MobiDB-lite"/>
    </source>
</evidence>
<feature type="coiled-coil region" evidence="1">
    <location>
        <begin position="147"/>
        <end position="174"/>
    </location>
</feature>
<protein>
    <recommendedName>
        <fullName evidence="4">Xylulose kinase-1</fullName>
    </recommendedName>
</protein>